<dbReference type="EMBL" id="UXSR01005512">
    <property type="protein sequence ID" value="VDD82440.1"/>
    <property type="molecule type" value="Genomic_DNA"/>
</dbReference>
<feature type="compositionally biased region" description="Polar residues" evidence="1">
    <location>
        <begin position="178"/>
        <end position="197"/>
    </location>
</feature>
<sequence length="409" mass="45842">MSTVVRRVQFHSHRSFKNNFVDKQKTQSEMLAQKIVDMLPGSSVSRSFKRSFGMECDINNQTNDPNPLSCLSRGARIMKRPSSPATCFPRSSSPQPSANKIRSSHVSPDRPRQPPRSPHHTGMQEWQENTPPTKRSTVKLEDVTPVLERYGLGRSLSATEPRVLRPRSPLHAARSDVHQPSTSSGSANVIPSRSSSQRNDKSEKVSPYLTSSYEYYQPDFDAQIGISSQKTSSQTLIEGVRAIALQVLFLLPVRGITVAQGWLPFWREDDILTNKYGDQLGPANFLRPRPSVPQRPPCRVSRSKQSRSKKTAQLCVESDDEDYEDTSDAAYMLRHALRNVHVRKEVPIIAFGTLFIAVSRPPTHPDDSGHSTKSLFRDGPNKCVLCVRVCVFDGQWPFLPHLSLTPSSK</sequence>
<evidence type="ECO:0000313" key="3">
    <source>
        <dbReference type="Proteomes" id="UP000267029"/>
    </source>
</evidence>
<feature type="region of interest" description="Disordered" evidence="1">
    <location>
        <begin position="171"/>
        <end position="205"/>
    </location>
</feature>
<dbReference type="OrthoDB" id="6247315at2759"/>
<protein>
    <submittedName>
        <fullName evidence="2">Uncharacterized protein</fullName>
    </submittedName>
</protein>
<name>A0A0R3ULA1_MESCO</name>
<accession>A0A0R3ULA1</accession>
<dbReference type="AlphaFoldDB" id="A0A0R3ULA1"/>
<feature type="compositionally biased region" description="Polar residues" evidence="1">
    <location>
        <begin position="124"/>
        <end position="135"/>
    </location>
</feature>
<dbReference type="Proteomes" id="UP000267029">
    <property type="component" value="Unassembled WGS sequence"/>
</dbReference>
<reference evidence="2 3" key="1">
    <citation type="submission" date="2018-10" db="EMBL/GenBank/DDBJ databases">
        <authorList>
            <consortium name="Pathogen Informatics"/>
        </authorList>
    </citation>
    <scope>NUCLEOTIDE SEQUENCE [LARGE SCALE GENOMIC DNA]</scope>
</reference>
<feature type="compositionally biased region" description="Polar residues" evidence="1">
    <location>
        <begin position="83"/>
        <end position="106"/>
    </location>
</feature>
<proteinExistence type="predicted"/>
<gene>
    <name evidence="2" type="ORF">MCOS_LOCUS8443</name>
</gene>
<evidence type="ECO:0000313" key="2">
    <source>
        <dbReference type="EMBL" id="VDD82440.1"/>
    </source>
</evidence>
<feature type="compositionally biased region" description="Basic residues" evidence="1">
    <location>
        <begin position="301"/>
        <end position="310"/>
    </location>
</feature>
<evidence type="ECO:0000256" key="1">
    <source>
        <dbReference type="SAM" id="MobiDB-lite"/>
    </source>
</evidence>
<feature type="region of interest" description="Disordered" evidence="1">
    <location>
        <begin position="283"/>
        <end position="311"/>
    </location>
</feature>
<organism evidence="2 3">
    <name type="scientific">Mesocestoides corti</name>
    <name type="common">Flatworm</name>
    <dbReference type="NCBI Taxonomy" id="53468"/>
    <lineage>
        <taxon>Eukaryota</taxon>
        <taxon>Metazoa</taxon>
        <taxon>Spiralia</taxon>
        <taxon>Lophotrochozoa</taxon>
        <taxon>Platyhelminthes</taxon>
        <taxon>Cestoda</taxon>
        <taxon>Eucestoda</taxon>
        <taxon>Cyclophyllidea</taxon>
        <taxon>Mesocestoididae</taxon>
        <taxon>Mesocestoides</taxon>
    </lineage>
</organism>
<keyword evidence="3" id="KW-1185">Reference proteome</keyword>
<feature type="region of interest" description="Disordered" evidence="1">
    <location>
        <begin position="80"/>
        <end position="142"/>
    </location>
</feature>